<dbReference type="InterPro" id="IPR042377">
    <property type="entry name" value="GSDME"/>
</dbReference>
<evidence type="ECO:0000259" key="4">
    <source>
        <dbReference type="Pfam" id="PF04598"/>
    </source>
</evidence>
<comment type="caution">
    <text evidence="5">The sequence shown here is derived from an EMBL/GenBank/DDBJ whole genome shotgun (WGS) entry which is preliminary data.</text>
</comment>
<keyword evidence="6" id="KW-1185">Reference proteome</keyword>
<feature type="non-terminal residue" evidence="5">
    <location>
        <position position="1"/>
    </location>
</feature>
<keyword evidence="3" id="KW-0472">Membrane</keyword>
<feature type="non-terminal residue" evidence="5">
    <location>
        <position position="137"/>
    </location>
</feature>
<organism evidence="5 6">
    <name type="scientific">Casuarius casuarius</name>
    <name type="common">Southern cassowary</name>
    <name type="synonym">Struthio casuarius</name>
    <dbReference type="NCBI Taxonomy" id="8787"/>
    <lineage>
        <taxon>Eukaryota</taxon>
        <taxon>Metazoa</taxon>
        <taxon>Chordata</taxon>
        <taxon>Craniata</taxon>
        <taxon>Vertebrata</taxon>
        <taxon>Euteleostomi</taxon>
        <taxon>Archelosauria</taxon>
        <taxon>Archosauria</taxon>
        <taxon>Dinosauria</taxon>
        <taxon>Saurischia</taxon>
        <taxon>Theropoda</taxon>
        <taxon>Coelurosauria</taxon>
        <taxon>Aves</taxon>
        <taxon>Palaeognathae</taxon>
        <taxon>Casuariiformes</taxon>
        <taxon>Casuariidae</taxon>
        <taxon>Casuarius</taxon>
    </lineage>
</organism>
<comment type="similarity">
    <text evidence="2">Belongs to the gasdermin family.</text>
</comment>
<accession>A0A7K8MX53</accession>
<dbReference type="GO" id="GO:0012505">
    <property type="term" value="C:endomembrane system"/>
    <property type="evidence" value="ECO:0007669"/>
    <property type="project" value="UniProtKB-SubCell"/>
</dbReference>
<evidence type="ECO:0000313" key="5">
    <source>
        <dbReference type="EMBL" id="NXE45491.1"/>
    </source>
</evidence>
<protein>
    <submittedName>
        <fullName evidence="5">GSDME protein</fullName>
    </submittedName>
</protein>
<dbReference type="PANTHER" id="PTHR15207:SF1">
    <property type="entry name" value="GASDERMIN-E"/>
    <property type="match status" value="1"/>
</dbReference>
<reference evidence="5 6" key="1">
    <citation type="submission" date="2019-09" db="EMBL/GenBank/DDBJ databases">
        <title>Bird 10,000 Genomes (B10K) Project - Family phase.</title>
        <authorList>
            <person name="Zhang G."/>
        </authorList>
    </citation>
    <scope>NUCLEOTIDE SEQUENCE [LARGE SCALE GENOMIC DNA]</scope>
    <source>
        <strain evidence="5">B10K-LSUMZ-50683</strain>
        <tissue evidence="5">Muscle</tissue>
    </source>
</reference>
<evidence type="ECO:0000256" key="3">
    <source>
        <dbReference type="ARBA" id="ARBA00023136"/>
    </source>
</evidence>
<dbReference type="EMBL" id="VWPT01000007">
    <property type="protein sequence ID" value="NXE45491.1"/>
    <property type="molecule type" value="Genomic_DNA"/>
</dbReference>
<name>A0A7K8MX53_CASCA</name>
<feature type="domain" description="Gasdermin pore forming" evidence="4">
    <location>
        <begin position="1"/>
        <end position="111"/>
    </location>
</feature>
<dbReference type="GO" id="GO:0012501">
    <property type="term" value="P:programmed cell death"/>
    <property type="evidence" value="ECO:0007669"/>
    <property type="project" value="InterPro"/>
</dbReference>
<gene>
    <name evidence="5" type="primary">Gsdme</name>
    <name evidence="5" type="ORF">CASCAS_R10481</name>
</gene>
<dbReference type="Pfam" id="PF04598">
    <property type="entry name" value="Gasdermin"/>
    <property type="match status" value="1"/>
</dbReference>
<evidence type="ECO:0000256" key="2">
    <source>
        <dbReference type="ARBA" id="ARBA00009279"/>
    </source>
</evidence>
<sequence length="137" mass="15225">RTINLNNSLLQQVIERKHEVLCILREKIVTTQKCMISEHIQTEEKISGILGCSTKVVKVSVSENGSMVKDSSVILEIPPATTIAYGVIELYIKHSGQFEFCLLDEQQGGFERESTEGSTSPHSALFRDASLLYQPDA</sequence>
<proteinExistence type="inferred from homology"/>
<dbReference type="InterPro" id="IPR040460">
    <property type="entry name" value="Gasdermin_pore"/>
</dbReference>
<evidence type="ECO:0000313" key="6">
    <source>
        <dbReference type="Proteomes" id="UP000524187"/>
    </source>
</evidence>
<dbReference type="PANTHER" id="PTHR15207">
    <property type="entry name" value="NONSYNDROMIC HEARING IMPAIRMENT PROTEIN"/>
    <property type="match status" value="1"/>
</dbReference>
<dbReference type="GO" id="GO:0005737">
    <property type="term" value="C:cytoplasm"/>
    <property type="evidence" value="ECO:0007669"/>
    <property type="project" value="TreeGrafter"/>
</dbReference>
<comment type="subcellular location">
    <subcellularLocation>
        <location evidence="1">Endomembrane system</location>
    </subcellularLocation>
</comment>
<dbReference type="AlphaFoldDB" id="A0A7K8MX53"/>
<evidence type="ECO:0000256" key="1">
    <source>
        <dbReference type="ARBA" id="ARBA00004308"/>
    </source>
</evidence>
<dbReference type="Proteomes" id="UP000524187">
    <property type="component" value="Unassembled WGS sequence"/>
</dbReference>